<organism evidence="1 2">
    <name type="scientific">Cuscuta campestris</name>
    <dbReference type="NCBI Taxonomy" id="132261"/>
    <lineage>
        <taxon>Eukaryota</taxon>
        <taxon>Viridiplantae</taxon>
        <taxon>Streptophyta</taxon>
        <taxon>Embryophyta</taxon>
        <taxon>Tracheophyta</taxon>
        <taxon>Spermatophyta</taxon>
        <taxon>Magnoliopsida</taxon>
        <taxon>eudicotyledons</taxon>
        <taxon>Gunneridae</taxon>
        <taxon>Pentapetalae</taxon>
        <taxon>asterids</taxon>
        <taxon>lamiids</taxon>
        <taxon>Solanales</taxon>
        <taxon>Convolvulaceae</taxon>
        <taxon>Cuscuteae</taxon>
        <taxon>Cuscuta</taxon>
        <taxon>Cuscuta subgen. Grammica</taxon>
        <taxon>Cuscuta sect. Cleistogrammica</taxon>
    </lineage>
</organism>
<evidence type="ECO:0000313" key="1">
    <source>
        <dbReference type="EMBL" id="VFQ73650.1"/>
    </source>
</evidence>
<protein>
    <submittedName>
        <fullName evidence="1">Uncharacterized protein</fullName>
    </submittedName>
</protein>
<evidence type="ECO:0000313" key="2">
    <source>
        <dbReference type="Proteomes" id="UP000595140"/>
    </source>
</evidence>
<sequence length="71" mass="8501">MDIIADIFQVNNVTLQKHHHHFKVDHKVFITPNVKPLDASFKDWSMQFKARLDIGNEWLWMDSWRRYCGGS</sequence>
<accession>A0A484LBA8</accession>
<gene>
    <name evidence="1" type="ORF">CCAM_LOCUS15426</name>
</gene>
<reference evidence="1 2" key="1">
    <citation type="submission" date="2018-04" db="EMBL/GenBank/DDBJ databases">
        <authorList>
            <person name="Vogel A."/>
        </authorList>
    </citation>
    <scope>NUCLEOTIDE SEQUENCE [LARGE SCALE GENOMIC DNA]</scope>
</reference>
<proteinExistence type="predicted"/>
<keyword evidence="2" id="KW-1185">Reference proteome</keyword>
<dbReference type="Proteomes" id="UP000595140">
    <property type="component" value="Unassembled WGS sequence"/>
</dbReference>
<dbReference type="EMBL" id="OOIL02001236">
    <property type="protein sequence ID" value="VFQ73650.1"/>
    <property type="molecule type" value="Genomic_DNA"/>
</dbReference>
<dbReference type="AlphaFoldDB" id="A0A484LBA8"/>
<name>A0A484LBA8_9ASTE</name>